<dbReference type="Pfam" id="PF09407">
    <property type="entry name" value="AbiEi_1"/>
    <property type="match status" value="1"/>
</dbReference>
<dbReference type="EMBL" id="LVXZ01000012">
    <property type="protein sequence ID" value="OAP93360.1"/>
    <property type="molecule type" value="Genomic_DNA"/>
</dbReference>
<accession>A0A179BPX5</accession>
<keyword evidence="3" id="KW-1185">Reference proteome</keyword>
<protein>
    <recommendedName>
        <fullName evidence="1">AbiEi antitoxin C-terminal domain-containing protein</fullName>
    </recommendedName>
</protein>
<evidence type="ECO:0000313" key="2">
    <source>
        <dbReference type="EMBL" id="OAP93360.1"/>
    </source>
</evidence>
<evidence type="ECO:0000313" key="3">
    <source>
        <dbReference type="Proteomes" id="UP000078302"/>
    </source>
</evidence>
<sequence>MTANLPIITAKSLSSVLDAAERAGKLNLRTEEIRAALPGVTSTALRQAIYRQQRRGRLLRLSRGAGHWLIVPLQYAVVGAPPLETWLDRYLSKTLHTPYYVALLSAAETYGASPYAVMVTQVMVPEPRRPITVGRHKVVFHTRAQIERVPTRWHETPDGRFRVSTAEWTAMELLQRETLVGGMARVHEVVRALWGACSPSDLSSVLDAFQETPTTQRLGAILAIDGQEELAAVVANWLHGRPKRTVSLEGKLVAPAPMDTRFKVRLPTDLRSANT</sequence>
<gene>
    <name evidence="2" type="ORF">A4H96_01045</name>
</gene>
<dbReference type="OrthoDB" id="42441at2"/>
<reference evidence="2 3" key="1">
    <citation type="submission" date="2016-04" db="EMBL/GenBank/DDBJ databases">
        <title>Acidithiobacillus ferrooxidans genome sequencing and assembly.</title>
        <authorList>
            <person name="Zhou Z."/>
        </authorList>
    </citation>
    <scope>NUCLEOTIDE SEQUENCE [LARGE SCALE GENOMIC DNA]</scope>
    <source>
        <strain evidence="2 3">BY0502</strain>
    </source>
</reference>
<dbReference type="InterPro" id="IPR018547">
    <property type="entry name" value="AbiEi_C"/>
</dbReference>
<dbReference type="AlphaFoldDB" id="A0A179BPX5"/>
<proteinExistence type="predicted"/>
<name>A0A179BPX5_ACIFR</name>
<dbReference type="RefSeq" id="WP_064217861.1">
    <property type="nucleotide sequence ID" value="NZ_LVXZ01000012.1"/>
</dbReference>
<comment type="caution">
    <text evidence="2">The sequence shown here is derived from an EMBL/GenBank/DDBJ whole genome shotgun (WGS) entry which is preliminary data.</text>
</comment>
<organism evidence="2 3">
    <name type="scientific">Acidithiobacillus ferrooxidans</name>
    <name type="common">Thiobacillus ferrooxidans</name>
    <dbReference type="NCBI Taxonomy" id="920"/>
    <lineage>
        <taxon>Bacteria</taxon>
        <taxon>Pseudomonadati</taxon>
        <taxon>Pseudomonadota</taxon>
        <taxon>Acidithiobacillia</taxon>
        <taxon>Acidithiobacillales</taxon>
        <taxon>Acidithiobacillaceae</taxon>
        <taxon>Acidithiobacillus</taxon>
    </lineage>
</organism>
<feature type="domain" description="AbiEi antitoxin C-terminal" evidence="1">
    <location>
        <begin position="97"/>
        <end position="222"/>
    </location>
</feature>
<dbReference type="Proteomes" id="UP000078302">
    <property type="component" value="Unassembled WGS sequence"/>
</dbReference>
<evidence type="ECO:0000259" key="1">
    <source>
        <dbReference type="Pfam" id="PF09407"/>
    </source>
</evidence>